<dbReference type="SMART" id="SM00448">
    <property type="entry name" value="REC"/>
    <property type="match status" value="1"/>
</dbReference>
<dbReference type="PANTHER" id="PTHR44591:SF3">
    <property type="entry name" value="RESPONSE REGULATORY DOMAIN-CONTAINING PROTEIN"/>
    <property type="match status" value="1"/>
</dbReference>
<dbReference type="RefSeq" id="WP_277442192.1">
    <property type="nucleotide sequence ID" value="NZ_JAKOAV010000002.1"/>
</dbReference>
<dbReference type="PANTHER" id="PTHR44591">
    <property type="entry name" value="STRESS RESPONSE REGULATOR PROTEIN 1"/>
    <property type="match status" value="1"/>
</dbReference>
<gene>
    <name evidence="6" type="ORF">L7E55_01425</name>
</gene>
<evidence type="ECO:0000256" key="4">
    <source>
        <dbReference type="PROSITE-ProRule" id="PRU00169"/>
    </source>
</evidence>
<reference evidence="6" key="1">
    <citation type="submission" date="2022-02" db="EMBL/GenBank/DDBJ databases">
        <authorList>
            <person name="Leng L."/>
        </authorList>
    </citation>
    <scope>NUCLEOTIDE SEQUENCE</scope>
    <source>
        <strain evidence="6">JI</strain>
    </source>
</reference>
<dbReference type="InterPro" id="IPR011006">
    <property type="entry name" value="CheY-like_superfamily"/>
</dbReference>
<proteinExistence type="predicted"/>
<feature type="modified residue" description="4-aspartylphosphate" evidence="4">
    <location>
        <position position="56"/>
    </location>
</feature>
<dbReference type="PROSITE" id="PS50110">
    <property type="entry name" value="RESPONSE_REGULATORY"/>
    <property type="match status" value="1"/>
</dbReference>
<dbReference type="Gene3D" id="3.40.50.2300">
    <property type="match status" value="1"/>
</dbReference>
<feature type="domain" description="Response regulatory" evidence="5">
    <location>
        <begin position="7"/>
        <end position="122"/>
    </location>
</feature>
<dbReference type="InterPro" id="IPR001789">
    <property type="entry name" value="Sig_transdc_resp-reg_receiver"/>
</dbReference>
<evidence type="ECO:0000256" key="2">
    <source>
        <dbReference type="ARBA" id="ARBA00022553"/>
    </source>
</evidence>
<keyword evidence="7" id="KW-1185">Reference proteome</keyword>
<comment type="caution">
    <text evidence="6">The sequence shown here is derived from an EMBL/GenBank/DDBJ whole genome shotgun (WGS) entry which is preliminary data.</text>
</comment>
<dbReference type="CDD" id="cd00156">
    <property type="entry name" value="REC"/>
    <property type="match status" value="1"/>
</dbReference>
<evidence type="ECO:0000313" key="7">
    <source>
        <dbReference type="Proteomes" id="UP001154312"/>
    </source>
</evidence>
<keyword evidence="2 4" id="KW-0597">Phosphoprotein</keyword>
<dbReference type="SUPFAM" id="SSF52172">
    <property type="entry name" value="CheY-like"/>
    <property type="match status" value="1"/>
</dbReference>
<dbReference type="EMBL" id="JAKOAV010000002">
    <property type="protein sequence ID" value="MDF9407029.1"/>
    <property type="molecule type" value="Genomic_DNA"/>
</dbReference>
<evidence type="ECO:0000259" key="5">
    <source>
        <dbReference type="PROSITE" id="PS50110"/>
    </source>
</evidence>
<evidence type="ECO:0000313" key="6">
    <source>
        <dbReference type="EMBL" id="MDF9407029.1"/>
    </source>
</evidence>
<dbReference type="GO" id="GO:0000160">
    <property type="term" value="P:phosphorelay signal transduction system"/>
    <property type="evidence" value="ECO:0007669"/>
    <property type="project" value="InterPro"/>
</dbReference>
<dbReference type="Proteomes" id="UP001154312">
    <property type="component" value="Unassembled WGS sequence"/>
</dbReference>
<accession>A0A9X4JSP2</accession>
<dbReference type="Pfam" id="PF00072">
    <property type="entry name" value="Response_reg"/>
    <property type="match status" value="1"/>
</dbReference>
<organism evidence="6 7">
    <name type="scientific">Pelotomaculum isophthalicicum JI</name>
    <dbReference type="NCBI Taxonomy" id="947010"/>
    <lineage>
        <taxon>Bacteria</taxon>
        <taxon>Bacillati</taxon>
        <taxon>Bacillota</taxon>
        <taxon>Clostridia</taxon>
        <taxon>Eubacteriales</taxon>
        <taxon>Desulfotomaculaceae</taxon>
        <taxon>Pelotomaculum</taxon>
    </lineage>
</organism>
<comment type="function">
    <text evidence="3">May play the central regulatory role in sporulation. It may be an element of the effector pathway responsible for the activation of sporulation genes in response to nutritional stress. Spo0A may act in concert with spo0H (a sigma factor) to control the expression of some genes that are critical to the sporulation process.</text>
</comment>
<dbReference type="AlphaFoldDB" id="A0A9X4JSP2"/>
<evidence type="ECO:0000256" key="1">
    <source>
        <dbReference type="ARBA" id="ARBA00018672"/>
    </source>
</evidence>
<protein>
    <recommendedName>
        <fullName evidence="1">Stage 0 sporulation protein A homolog</fullName>
    </recommendedName>
</protein>
<sequence>MKQNAHYLLIVDDNKGICALLHELFSEEGYVVETASSGEEGLRKVRAGRPALILLDIKMPGMNGIETLEEIGKLAPEVPVVLMTAYTELDTVLKEKKKNPKQYYIAKPFELEDISHLVRGILLKKEEKKNAL</sequence>
<dbReference type="InterPro" id="IPR050595">
    <property type="entry name" value="Bact_response_regulator"/>
</dbReference>
<evidence type="ECO:0000256" key="3">
    <source>
        <dbReference type="ARBA" id="ARBA00024867"/>
    </source>
</evidence>
<name>A0A9X4JSP2_9FIRM</name>